<sequence>MPDAPVTHAEWERHRKTSRQTLPDTLKGQSLPDVLLPYQQRAVAAIMELPVVVIEKSRRIGLTWGIAAASVLLSASSRSAGGMDTLYLGYSLDMAREFIDTAAMWAKAFAQAACEVEECLFKDTKPDGSSDDILAYRIVFASGYEIMALTSRPRSLRGRQGMVILDEAAFHDQLGEVMKAALALLVWGGKVVVVSTHDGDTNPFNLLCEEIRKGNKPYGLIKITFDDALADGLYRRICLVQGKEWSPEAENEWREDIIAFYGEDADEELFVIPRHGSGAYIPAALIERAQRADVPVLRFERSDAWAELADHLQEAEARDWCEMELSPVLAGIPAGFDTYAGEDFARKGDLTSLWIAQRRQDMSFPCVLLLELRNVPYEIQKLIVFYILSRLARLRGGMFDATGNGGYLAEAAAKRFRGIVAQMLNPAFYAGITPKFKAAFERDEVVMPRDVDVYNDHRSIRLVKGVPQIVREEQRAGKGEGGKAKKRRHGDSAIAHLLCHAASIADNAPPVPRVLSGGVRRSAAILNGYDYA</sequence>
<organism evidence="1 2">
    <name type="scientific">Candidatus Bilophila faecipullorum</name>
    <dbReference type="NCBI Taxonomy" id="2838482"/>
    <lineage>
        <taxon>Bacteria</taxon>
        <taxon>Pseudomonadati</taxon>
        <taxon>Thermodesulfobacteriota</taxon>
        <taxon>Desulfovibrionia</taxon>
        <taxon>Desulfovibrionales</taxon>
        <taxon>Desulfovibrionaceae</taxon>
        <taxon>Bilophila</taxon>
    </lineage>
</organism>
<dbReference type="InterPro" id="IPR027417">
    <property type="entry name" value="P-loop_NTPase"/>
</dbReference>
<comment type="caution">
    <text evidence="1">The sequence shown here is derived from an EMBL/GenBank/DDBJ whole genome shotgun (WGS) entry which is preliminary data.</text>
</comment>
<protein>
    <recommendedName>
        <fullName evidence="3">Mu-like prophage FluMu protein gp28</fullName>
    </recommendedName>
</protein>
<dbReference type="Gene3D" id="3.30.420.240">
    <property type="match status" value="1"/>
</dbReference>
<dbReference type="EMBL" id="DXGI01000246">
    <property type="protein sequence ID" value="HIW78804.1"/>
    <property type="molecule type" value="Genomic_DNA"/>
</dbReference>
<gene>
    <name evidence="1" type="ORF">H9874_06635</name>
</gene>
<dbReference type="InterPro" id="IPR012036">
    <property type="entry name" value="Phage_Mu_Gp28"/>
</dbReference>
<evidence type="ECO:0000313" key="2">
    <source>
        <dbReference type="Proteomes" id="UP000824264"/>
    </source>
</evidence>
<dbReference type="Gene3D" id="3.40.50.300">
    <property type="entry name" value="P-loop containing nucleotide triphosphate hydrolases"/>
    <property type="match status" value="1"/>
</dbReference>
<evidence type="ECO:0000313" key="1">
    <source>
        <dbReference type="EMBL" id="HIW78804.1"/>
    </source>
</evidence>
<dbReference type="PIRSF" id="PIRSF007056">
    <property type="entry name" value="UCP007056"/>
    <property type="match status" value="1"/>
</dbReference>
<proteinExistence type="predicted"/>
<reference evidence="1" key="1">
    <citation type="journal article" date="2021" name="PeerJ">
        <title>Extensive microbial diversity within the chicken gut microbiome revealed by metagenomics and culture.</title>
        <authorList>
            <person name="Gilroy R."/>
            <person name="Ravi A."/>
            <person name="Getino M."/>
            <person name="Pursley I."/>
            <person name="Horton D.L."/>
            <person name="Alikhan N.F."/>
            <person name="Baker D."/>
            <person name="Gharbi K."/>
            <person name="Hall N."/>
            <person name="Watson M."/>
            <person name="Adriaenssens E.M."/>
            <person name="Foster-Nyarko E."/>
            <person name="Jarju S."/>
            <person name="Secka A."/>
            <person name="Antonio M."/>
            <person name="Oren A."/>
            <person name="Chaudhuri R.R."/>
            <person name="La Ragione R."/>
            <person name="Hildebrand F."/>
            <person name="Pallen M.J."/>
        </authorList>
    </citation>
    <scope>NUCLEOTIDE SEQUENCE</scope>
    <source>
        <strain evidence="1">ChiSxjej5B17-1746</strain>
    </source>
</reference>
<reference evidence="1" key="2">
    <citation type="submission" date="2021-04" db="EMBL/GenBank/DDBJ databases">
        <authorList>
            <person name="Gilroy R."/>
        </authorList>
    </citation>
    <scope>NUCLEOTIDE SEQUENCE</scope>
    <source>
        <strain evidence="1">ChiSxjej5B17-1746</strain>
    </source>
</reference>
<dbReference type="Proteomes" id="UP000824264">
    <property type="component" value="Unassembled WGS sequence"/>
</dbReference>
<dbReference type="AlphaFoldDB" id="A0A9D1R0Q9"/>
<evidence type="ECO:0008006" key="3">
    <source>
        <dbReference type="Google" id="ProtNLM"/>
    </source>
</evidence>
<name>A0A9D1R0Q9_9BACT</name>
<accession>A0A9D1R0Q9</accession>